<evidence type="ECO:0000313" key="1">
    <source>
        <dbReference type="EMBL" id="KAF3850701.1"/>
    </source>
</evidence>
<name>A0A7J5YP14_DISMA</name>
<proteinExistence type="predicted"/>
<sequence length="81" mass="8249">MALMPVHPALAGLAVDAIGGDLPPVGHVLADLGPVAVPLAPLAVGLGGRREAHLVLLREEEPQPGPVLTPPQYTVQLLGLD</sequence>
<protein>
    <submittedName>
        <fullName evidence="1">Uncharacterized protein</fullName>
    </submittedName>
</protein>
<reference evidence="1 2" key="1">
    <citation type="submission" date="2020-03" db="EMBL/GenBank/DDBJ databases">
        <title>Dissostichus mawsoni Genome sequencing and assembly.</title>
        <authorList>
            <person name="Park H."/>
        </authorList>
    </citation>
    <scope>NUCLEOTIDE SEQUENCE [LARGE SCALE GENOMIC DNA]</scope>
    <source>
        <strain evidence="1">DM0001</strain>
        <tissue evidence="1">Muscle</tissue>
    </source>
</reference>
<keyword evidence="2" id="KW-1185">Reference proteome</keyword>
<accession>A0A7J5YP14</accession>
<comment type="caution">
    <text evidence="1">The sequence shown here is derived from an EMBL/GenBank/DDBJ whole genome shotgun (WGS) entry which is preliminary data.</text>
</comment>
<gene>
    <name evidence="1" type="ORF">F7725_012473</name>
</gene>
<organism evidence="1 2">
    <name type="scientific">Dissostichus mawsoni</name>
    <name type="common">Antarctic cod</name>
    <dbReference type="NCBI Taxonomy" id="36200"/>
    <lineage>
        <taxon>Eukaryota</taxon>
        <taxon>Metazoa</taxon>
        <taxon>Chordata</taxon>
        <taxon>Craniata</taxon>
        <taxon>Vertebrata</taxon>
        <taxon>Euteleostomi</taxon>
        <taxon>Actinopterygii</taxon>
        <taxon>Neopterygii</taxon>
        <taxon>Teleostei</taxon>
        <taxon>Neoteleostei</taxon>
        <taxon>Acanthomorphata</taxon>
        <taxon>Eupercaria</taxon>
        <taxon>Perciformes</taxon>
        <taxon>Notothenioidei</taxon>
        <taxon>Nototheniidae</taxon>
        <taxon>Dissostichus</taxon>
    </lineage>
</organism>
<dbReference type="Proteomes" id="UP000518266">
    <property type="component" value="Unassembled WGS sequence"/>
</dbReference>
<evidence type="ECO:0000313" key="2">
    <source>
        <dbReference type="Proteomes" id="UP000518266"/>
    </source>
</evidence>
<dbReference type="EMBL" id="JAAKFY010000010">
    <property type="protein sequence ID" value="KAF3850701.1"/>
    <property type="molecule type" value="Genomic_DNA"/>
</dbReference>
<dbReference type="AlphaFoldDB" id="A0A7J5YP14"/>